<keyword evidence="2" id="KW-0812">Transmembrane</keyword>
<feature type="domain" description="TNFR-Cys" evidence="4">
    <location>
        <begin position="945"/>
        <end position="979"/>
    </location>
</feature>
<feature type="domain" description="TNFR-Cys" evidence="4">
    <location>
        <begin position="3223"/>
        <end position="3252"/>
    </location>
</feature>
<keyword evidence="2" id="KW-1133">Transmembrane helix</keyword>
<feature type="chain" id="PRO_5043370690" evidence="3">
    <location>
        <begin position="26"/>
        <end position="5370"/>
    </location>
</feature>
<dbReference type="PANTHER" id="PTHR46104:SF1">
    <property type="entry name" value="GENE 9195-RELATED"/>
    <property type="match status" value="1"/>
</dbReference>
<feature type="compositionally biased region" description="Polar residues" evidence="1">
    <location>
        <begin position="5291"/>
        <end position="5304"/>
    </location>
</feature>
<feature type="domain" description="TNFR-Cys" evidence="4">
    <location>
        <begin position="4202"/>
        <end position="4244"/>
    </location>
</feature>
<proteinExistence type="predicted"/>
<dbReference type="PANTHER" id="PTHR46104">
    <property type="entry name" value="GENE 9195-RELATED-RELATED"/>
    <property type="match status" value="1"/>
</dbReference>
<dbReference type="InterPro" id="IPR001368">
    <property type="entry name" value="TNFR/NGFR_Cys_rich_reg"/>
</dbReference>
<feature type="domain" description="TNFR-Cys" evidence="4">
    <location>
        <begin position="3613"/>
        <end position="3647"/>
    </location>
</feature>
<feature type="domain" description="TNFR-Cys" evidence="4">
    <location>
        <begin position="3125"/>
        <end position="3160"/>
    </location>
</feature>
<feature type="domain" description="TNFR-Cys" evidence="4">
    <location>
        <begin position="2573"/>
        <end position="2609"/>
    </location>
</feature>
<gene>
    <name evidence="5" type="ORF">XNOV1_A009060</name>
</gene>
<protein>
    <submittedName>
        <fullName evidence="5">Uncharacterized protein si:ch211-286b4.4</fullName>
    </submittedName>
</protein>
<evidence type="ECO:0000256" key="3">
    <source>
        <dbReference type="SAM" id="SignalP"/>
    </source>
</evidence>
<evidence type="ECO:0000256" key="1">
    <source>
        <dbReference type="SAM" id="MobiDB-lite"/>
    </source>
</evidence>
<name>A0AAV1FZ03_XYRNO</name>
<feature type="transmembrane region" description="Helical" evidence="2">
    <location>
        <begin position="4646"/>
        <end position="4670"/>
    </location>
</feature>
<reference evidence="5" key="1">
    <citation type="submission" date="2023-08" db="EMBL/GenBank/DDBJ databases">
        <authorList>
            <person name="Alioto T."/>
            <person name="Alioto T."/>
            <person name="Gomez Garrido J."/>
        </authorList>
    </citation>
    <scope>NUCLEOTIDE SEQUENCE</scope>
</reference>
<sequence length="5370" mass="563330">MIFSWKIMHLCYFAALGSVLLLVHSGLTSDSSEGSADLLFKEADIDQCPEGKYFSHRLCLECPSGHFCPGNVSAPHRCPAGTFNLYTGKNSVSDCKPCFPGLISSEDRVDCRLCPAGFTCDPAIGTLSICPPGYHSPEGVLQCLTCPVDSICTSGFPFKCGPGKEPSTDQTVCNDCPPGSYSNMCTIQCLLCPAGSYCPSSGTSQPLSCPSGLSSTPGQTLCHSCNDSSSLCGGAVSPRWSQPQVHRSGHAITCRPGTYKDTRDESACVVCPIGYYCVGGVAVACPAGTYGPKEGLQRLTDCAICHAGFYCLEGSSRRPTSQFLCPQGYYCEEGTATPHGSPCPAGTAGEQLGQTSRAACKRCKEGRFCPAGSSGPGLPCARGRYCPAGSLEEVICPRGTFTPHQGAISVKDCLKCPAGFYCPVGTSDPVPCPAGSFNPLEGQDELADCRECYAGKACTQVALRAPDVDCMQGFVCPPGSSKPNAPTNACPPGTLSNRTDLTDRSQCQRCPARYACLRGTGGIQRPPISCFAGHYCPPGTMFPTQYKCPVGTWSGQSGLEAESECRPCTQGWYCLAGSAAPSGRCNSGHYCPEGTTYGTRFPCPVGTYSLQMGNRRREDCLICPQGSFCQQGTSKPSPCPPSTFRRLKGGQRLEDCSVCPAGYFCPHSATVNPRVCGAGSFSDEGSVECSPCLQGHYCSNETTSEEAMLSVMVCPPGFLCSQGLARDPQRSATLCPQGFYCPGGGIDPNPIPCPNGTYSESPGLRDASECVKCPKGKYCYSQQPLELPITRPTGVCPSGHYCPPGTGYPYTYPCQPGMYRNNTLSHSGEVCVLCPSRHFCNKPGTHLPEVCPQGLYCPEGTSSPDPCPEGTYSSRSALSDVSECSPCGGGQYCSGVGLTEPSGNCQERFYCREGAKSATPADGPTGGLCPAGSYCPVASFSPSPCPPGTFSNSTGLSRPEQCVSCPPGFFCSGSNNTSPSGLCFPGFYCTGGSASPVQNEADKGYFALEGAARAQPCPPGTFQPHRAAQSCVECQGGRLCNQTGLSQPPLCPTGHYCPPGSSAARPCPPGSYSDQTGGDAVKHCRPCEAGWFCGRVGLSKPQGLCDPGHYCSSGAPTASPVALMSGGVCTAGYICPRGTMFPRQHPCPVGTWSSIVGAQNLSSCWPCPSGLYCNSTGLSWPSGACHTGYYCSGGAFSSMPLDGVTGDVCPVGHYCPKGSTSPIPCPDGTFSNTTEACDDCPPGTYCLSGEGVQLCPAGHYCLGGGVEGILPCPPGTFSAHIGLSQVEQCLICPAGFYCEDWGLFEPTGPCQAGYYCIAGVNFQNPDGNFSTGVGGACPSGRYCPEGTSLPLPCPQGTYSNSFHLMDTLGCSPCPAGHFCGTAGLTHPSGLCQAGFFCPGGDTTATGSGGGLCPSAHYCPEGSERPIPCPAGTYTNLTGQSVCSRCPAGYYCPDRTGNFTKFPCPSGFYCPDGTRHATQFPCPRGYYNPQPMTQSLDSCLPCPPGHYCEKEGLTKVSGKCKAGWFCVSAAWNSQPFDLDNYTNANCLCPATSTGGRCQVGFYCPLGSSEPLPCLPGTFCNISGLALPMGPCSPGYYCVGGASKARPSDGETGNICPPGTYCVKGSGGPEVCPAGTFSPVPGLTSGSGCQPCTPGFYCRGAGLKAPTGPCNEGYWCPPGQSQATALPCPKDHFCPQGSAAPEPCPSGTYQDREKQAACIVCGAGYYCDRRLVNASVLRPCPKGHFCPAGTALPNQHPCPAGSFNPRQGTDSLVGCMPCAAGQYCPSKGLSEPAGPCHAGYWCKQGASSPSPLDGLSGSLCPPGHYCPPGTTAPIACPEGTWSNSSGLRTRGDCRPCLGGFYCDSVSLMKPNGLCSGGYYCVEGAVTPTPTDGKTGGPCPEGHYCPEGTVQPVPCDPGTFVAVTHATHCFYCPEGTGFDLRGCPEGTYGPDPGYWSVSQCRQCDGGHYCSSRNGTAVTGPCQEGYYCSHGNISPKPLLQAAGEGGPCPTGHYCPQASIHPLPCPRGTFSNLTKLVSQENCQPCLPGYYCDSVGLTAPSGECWEGFFCLEGSDRPDPPLRGSQGGPCPKGYYCSKGSMAPQRCPLGTISANDGQASCSACPPGFYCPGRSNGSLSQSYECPVGYYCPAGTWSKHQFPCPVGSINPHTRMAKPQDCLLCPPGAFCAAPGKGVISGHCDAGYYCLSGAWSPTPQDKGTTGDKCPVGHYCPKGSSVPLPCPIGHYSNKTLNTQLSDCLPCIPGFLCATRGLSFPSHNCPAGSYCPGSSNSNKETSILCSPGHMCPPGTNRQVPCLPGTYQDLPGQAECVKCPAGFYCAGSVVAESGYLSGTHTPMLCPKGHFCPPGTQSGVAFPCPAGAFNGQMGLSNKSGCELCPPGRYCSSSGLSAPTGLCSPGYLCIHGSVSAQPEKGSTGGLCSPGSYCPQATSYMVPCPAGTFSSIDGAVSVEVCQPCLPGYYCAEVGLSSPSGPCKSGFYCTEGSRTATPLGDSTSPSPLPDDSTLGQLHGDVCPVGHYCPEGSAKPSPCPPGRSAAESEADCEACYVGSYCPLWAQTSVDLLCPPGWFCPKGSVSGHQPGYQCPPGYACPNGSADPTICGPGTFQSSPGQSTCDICPPGFYCMEGSSVPSPCPMGSASPSAGMTSLNDCTPCPLGFFCNSSALTEPTGPCSQGHFCSLGSSEPSPVSKPYGDVCPKGHFCPQGSGSPKPCPFGSFLPTPGASSSSHCQWCPPGRYCLSPASSQPTGLCYAGYFCSGGTNSPSPRASPSLFSCLCEILEVYTTKTSNAFWMHNLPCFNNSSNSGRDVSWIEAVTPPLGDSDHIMTHSSLCLKSPHYACSTYRGDICPRGFYCPLGSAYPQPCKSGSYCNQTGLDAPAGPCAAGYYCPEGSLDSHASLCPIGHYCPLGAPLPLPCPIGTIKSFLGGSTVESCQLCPAGHYCHHRGKAEPSGRCAEGYYCPEGQSSETPQQHLCSVGHSCEKGSVNQTACLPGSYQPRQGQGSCETCPAGFYCQNQGMTLPSLCGRGFYCSSGSANQRPCPEGTYGNVSGLAEEWQCSLCDPGMYCKGKGGTFPRGLCAAGYVCVGGAFTPSPLDGVTGFLCPPGFYCSEGTSVPKPCPKGTYSEQSGLVDESQCHSCSPGFYCSESGLSAVSGPCLPGFYCLEGSQTATPISNVSGGVCPRGHFCTEGTDVPSPCPAGTFQNETGGKGIDDCKPCQHGWFQDLSGQRECHPCPPGFVCKSPGPGSTRGSSTGISSPMPCPPGYICPRESPGSPPLSCPKGTYSPRQGLTNIGECLLCPTGQFCGSEGLVAPSGACAAGFLCLMGATVPNPTDNSTGSLCPPGVFCFQGLRAGVCWAGFYCSWGSSRADEALCPAGFFCPRGTQFPVPCPAGTFSSHTGNSHQENCTTCTPGYYCQVEGTVQPTLCPVGYYCPAGLTLGLEFPCPPGTVQNQLGASGPEACLLCPAGTFCSHPGLSESTGLCEAGYFCPAGSTSPNSTEYQGNSTKSHLCPSGHFCPPGTGHPLPCPKGSLSISRGLKREDDCPPCPRGFFCDRPAMKELLDALPCHAGYVCSSGSSSPTPAASSHGYLCPAGHRCPVGSANEVPCEPGTYSPAPGAAHCLLCPKGNMCSSSATQEPSICPAGHFCPTGTALPQPCPLGTYSNQTGAQSPSACSSCPSGMYCSSYGASAPQGFCLQGFFCEGGAMEQTPQSSESFPGNGLCPVGHYCPAGCLSPVPCPLGSIRNTTGGVSMESCSACPAGHYCSTEGLSNPSGPCASGFFCPFDFSSATPYAFLCPKGHYCPEGSALALPCPTGEYQPNPGSDSCIPCRPGFYCEEAIVGEPWPCPPHSFCPAGTMVPQLCPNGTYTHSNQGGLQEERECLPCPPGRFCRAGRIQGLCAAGYLCVSGSAEFTPLTPEFNLTQCQWGMQCTGPCPPGFYCPEGAEKAQSCPVNTIRVSPGGASPQDCSSCPPQYWCKPGDPVLHLCPAGHYCDGLPDSDFIRGSGPRPCPLYTYRVSPGAGSKGDCLPCPAGFLCNSTGLTDYSSWPCPPGFWCSGTGPLILCPAGTKRPLPGAAAPSQCEPCTGGTFCPDPQLTGKPNVEGIPCRASFECPAGAVSEKLCRAGSYCGPQTAEPPVCPEGYFCPEGSQSYHDPKQQCPFPYYCPANSSGMKSCQGGSMPVNASGLRGSKSSSCSKCKGGTYRPHLSPILHCLPCPAGYFCLPGTDQYGSNACPVGYVCPVGSTQPIPCPPGSFGNLTHAKTTGECHPCPAGTFNHLPAQKACFPCGSSSTSVAGSSSCTCIGKNRAFQHSDGSCLCRTGFIFYNELDLKSLMSDSEFDCQPEVNKRCTTGQVRLAASRDCVSPSLHSCNITCGPHGGTLDVEMGICQCERYVSAEELCNTSCLSRLPQLSAEISTDGNLQLSFKERDSMQWVRTVVNVLGPDIHAKNMGKIYLVQFEPEGVFGWIPTQRHLIHQFLSDPSQLHDARSAKKSREANHDGKDADSFVLPRIPNPITCLTAGDMLIFHLTINQTDRRRSHFPVYQKDHLFNSNPSWDFGAFRHLETLMKQTNFNSTRFAHVFMETGKYVFVDSAVPEWSLVVVVSEEGTECDPRASIFQPMTPTQLVKHGIVKQHKLNLLPDWGVIAGILGLLLVVVVVLTTTVLVLRPGKTKLISQWKHKPKWRSLGEPICPVDCVCSADSIAVPSQGGFLGSRGVGEGAEAEEPAVTKGGSLSGRFDLEEFNVKTLYDKLEDQNLHIASQLARYRKDTQEFYRNMCQQTETLKSVFENMDGKKLSLFKELLAQNAMTARPSNSSVGGGDEQAEAFVASLEAVLRSVETLLYKPRGGTLPGPRFCHTGAHEARECDQQANDTSICYTQFSPTSMTKAEALPNEPVPLQSTAPCLSDHDLCKLVSITPLFKTLQEIQQSLQTLNTAAADEHLHNAAELPVQDDRDGQLIPTALDNLSPQHSAIFLFGCQVMQLLANCPSFPSVLLLLAKSLPVSPALSNKVLLAHCSRDFYFDETNQILYLSEVKLKHAGHFIATILQSMAHIASASKPQSFMPALHEAISALSLQLFNFSFKWSTAEQSKSDASEGQCGTLAEEFLNIRFPSEQHFTEHLLAKRLENYKYFKSEQLILDLKQNSTGNINTGLLPKGTPMQVSYVEEEIDRLNESFLQLSMQLQKRAQMSMCLKERENSISSQSARATPKSMQSLSRNGTILLELKRRYVSQRLDELQATLGHIRRCQKHDSESRDGTRGLTQTDSSNTQQEQRQQYPGINGRGPSDCQPQDSCHSQQTVESKGLGPYTIESHISEQQRSESVLDCKLLKSEGQHSLTVPGEQDVSGHITIENTTEHTDTDNLLMGK</sequence>
<feature type="domain" description="TNFR-Cys" evidence="4">
    <location>
        <begin position="1896"/>
        <end position="1926"/>
    </location>
</feature>
<dbReference type="InterPro" id="IPR011641">
    <property type="entry name" value="Tyr-kin_ephrin_A/B_rcpt-like"/>
</dbReference>
<evidence type="ECO:0000313" key="6">
    <source>
        <dbReference type="Proteomes" id="UP001178508"/>
    </source>
</evidence>
<keyword evidence="2" id="KW-0472">Membrane</keyword>
<feature type="domain" description="TNFR-Cys" evidence="4">
    <location>
        <begin position="3940"/>
        <end position="3973"/>
    </location>
</feature>
<keyword evidence="3" id="KW-0732">Signal</keyword>
<organism evidence="5 6">
    <name type="scientific">Xyrichtys novacula</name>
    <name type="common">Pearly razorfish</name>
    <name type="synonym">Hemipteronotus novacula</name>
    <dbReference type="NCBI Taxonomy" id="13765"/>
    <lineage>
        <taxon>Eukaryota</taxon>
        <taxon>Metazoa</taxon>
        <taxon>Chordata</taxon>
        <taxon>Craniata</taxon>
        <taxon>Vertebrata</taxon>
        <taxon>Euteleostomi</taxon>
        <taxon>Actinopterygii</taxon>
        <taxon>Neopterygii</taxon>
        <taxon>Teleostei</taxon>
        <taxon>Neoteleostei</taxon>
        <taxon>Acanthomorphata</taxon>
        <taxon>Eupercaria</taxon>
        <taxon>Labriformes</taxon>
        <taxon>Labridae</taxon>
        <taxon>Xyrichtys</taxon>
    </lineage>
</organism>
<feature type="compositionally biased region" description="Polar residues" evidence="1">
    <location>
        <begin position="5263"/>
        <end position="5281"/>
    </location>
</feature>
<evidence type="ECO:0000259" key="4">
    <source>
        <dbReference type="SMART" id="SM00208"/>
    </source>
</evidence>
<feature type="compositionally biased region" description="Basic and acidic residues" evidence="1">
    <location>
        <begin position="5252"/>
        <end position="5261"/>
    </location>
</feature>
<feature type="domain" description="TNFR-Cys" evidence="4">
    <location>
        <begin position="2720"/>
        <end position="2758"/>
    </location>
</feature>
<feature type="signal peptide" evidence="3">
    <location>
        <begin position="1"/>
        <end position="25"/>
    </location>
</feature>
<keyword evidence="6" id="KW-1185">Reference proteome</keyword>
<dbReference type="Pfam" id="PF07699">
    <property type="entry name" value="Ephrin_rec_like"/>
    <property type="match status" value="1"/>
</dbReference>
<dbReference type="EMBL" id="OY660873">
    <property type="protein sequence ID" value="CAJ1065492.1"/>
    <property type="molecule type" value="Genomic_DNA"/>
</dbReference>
<dbReference type="Proteomes" id="UP001178508">
    <property type="component" value="Chromosome 10"/>
</dbReference>
<dbReference type="Gene3D" id="2.10.50.10">
    <property type="entry name" value="Tumor Necrosis Factor Receptor, subunit A, domain 2"/>
    <property type="match status" value="18"/>
</dbReference>
<feature type="region of interest" description="Disordered" evidence="1">
    <location>
        <begin position="5198"/>
        <end position="5217"/>
    </location>
</feature>
<dbReference type="SMART" id="SM01411">
    <property type="entry name" value="Ephrin_rec_like"/>
    <property type="match status" value="61"/>
</dbReference>
<accession>A0AAV1FZ03</accession>
<feature type="domain" description="TNFR-Cys" evidence="4">
    <location>
        <begin position="4274"/>
        <end position="4304"/>
    </location>
</feature>
<feature type="compositionally biased region" description="Polar residues" evidence="1">
    <location>
        <begin position="5202"/>
        <end position="5217"/>
    </location>
</feature>
<dbReference type="InterPro" id="IPR009030">
    <property type="entry name" value="Growth_fac_rcpt_cys_sf"/>
</dbReference>
<evidence type="ECO:0000256" key="2">
    <source>
        <dbReference type="SAM" id="Phobius"/>
    </source>
</evidence>
<evidence type="ECO:0000313" key="5">
    <source>
        <dbReference type="EMBL" id="CAJ1065492.1"/>
    </source>
</evidence>
<dbReference type="SUPFAM" id="SSF57184">
    <property type="entry name" value="Growth factor receptor domain"/>
    <property type="match status" value="19"/>
</dbReference>
<feature type="region of interest" description="Disordered" evidence="1">
    <location>
        <begin position="5250"/>
        <end position="5304"/>
    </location>
</feature>
<feature type="domain" description="TNFR-Cys" evidence="4">
    <location>
        <begin position="3396"/>
        <end position="3433"/>
    </location>
</feature>
<dbReference type="SMART" id="SM00208">
    <property type="entry name" value="TNFR"/>
    <property type="match status" value="11"/>
</dbReference>